<dbReference type="Pfam" id="PF03883">
    <property type="entry name" value="H2O2_YaaD"/>
    <property type="match status" value="1"/>
</dbReference>
<dbReference type="Proteomes" id="UP000239366">
    <property type="component" value="Unassembled WGS sequence"/>
</dbReference>
<comment type="similarity">
    <text evidence="1">Belongs to the UPF0246 family.</text>
</comment>
<comment type="caution">
    <text evidence="2">The sequence shown here is derived from an EMBL/GenBank/DDBJ whole genome shotgun (WGS) entry which is preliminary data.</text>
</comment>
<dbReference type="NCBIfam" id="NF002542">
    <property type="entry name" value="PRK02101.1-3"/>
    <property type="match status" value="1"/>
</dbReference>
<dbReference type="HAMAP" id="MF_00652">
    <property type="entry name" value="UPF0246"/>
    <property type="match status" value="1"/>
</dbReference>
<accession>A0A2S7TA49</accession>
<dbReference type="AlphaFoldDB" id="A0A2S7TA49"/>
<name>A0A2S7TA49_9FLAO</name>
<evidence type="ECO:0000313" key="3">
    <source>
        <dbReference type="Proteomes" id="UP000239366"/>
    </source>
</evidence>
<proteinExistence type="inferred from homology"/>
<evidence type="ECO:0000256" key="1">
    <source>
        <dbReference type="HAMAP-Rule" id="MF_00652"/>
    </source>
</evidence>
<keyword evidence="3" id="KW-1185">Reference proteome</keyword>
<sequence>MKIVISPAKSLDWETALPTDRYSEPRFAQEAERLGRELQKKSQRSLSKLMNLSAALAELNWARNQNFNWPQNTDNARPAVYSFNGDVYQGLDMASFPLDKLEALQDQLFILSGLYGLLRPLDLIQPYRLEMGTSLRVNSRKNLYEFWKKKLTAHLNEQFGEGDVLVNLASKEYFSVLDAKQIKVPIVTPNFRELKNGKLQMVSFFAKQARGKMTRFILEEGIQTPEDLLGFDLDGYRYSEEHSKSAMEPLFIR</sequence>
<gene>
    <name evidence="2" type="ORF">BST99_07465</name>
</gene>
<organism evidence="2 3">
    <name type="scientific">Aureicoccus marinus</name>
    <dbReference type="NCBI Taxonomy" id="754435"/>
    <lineage>
        <taxon>Bacteria</taxon>
        <taxon>Pseudomonadati</taxon>
        <taxon>Bacteroidota</taxon>
        <taxon>Flavobacteriia</taxon>
        <taxon>Flavobacteriales</taxon>
        <taxon>Flavobacteriaceae</taxon>
        <taxon>Aureicoccus</taxon>
    </lineage>
</organism>
<dbReference type="PANTHER" id="PTHR30283:SF4">
    <property type="entry name" value="PEROXIDE STRESS RESISTANCE PROTEIN YAAA"/>
    <property type="match status" value="1"/>
</dbReference>
<protein>
    <recommendedName>
        <fullName evidence="1">UPF0246 protein BST99_07465</fullName>
    </recommendedName>
</protein>
<dbReference type="InterPro" id="IPR005583">
    <property type="entry name" value="YaaA"/>
</dbReference>
<dbReference type="EMBL" id="MQVX01000001">
    <property type="protein sequence ID" value="PQJ16812.1"/>
    <property type="molecule type" value="Genomic_DNA"/>
</dbReference>
<dbReference type="OrthoDB" id="9777133at2"/>
<dbReference type="PANTHER" id="PTHR30283">
    <property type="entry name" value="PEROXIDE STRESS RESPONSE PROTEIN YAAA"/>
    <property type="match status" value="1"/>
</dbReference>
<evidence type="ECO:0000313" key="2">
    <source>
        <dbReference type="EMBL" id="PQJ16812.1"/>
    </source>
</evidence>
<dbReference type="RefSeq" id="WP_105002461.1">
    <property type="nucleotide sequence ID" value="NZ_MQVX01000001.1"/>
</dbReference>
<reference evidence="3" key="1">
    <citation type="submission" date="2016-11" db="EMBL/GenBank/DDBJ databases">
        <title>Trade-off between light-utilization and light-protection in marine flavobacteria.</title>
        <authorList>
            <person name="Kumagai Y."/>
            <person name="Yoshizawa S."/>
            <person name="Kogure K."/>
        </authorList>
    </citation>
    <scope>NUCLEOTIDE SEQUENCE [LARGE SCALE GENOMIC DNA]</scope>
    <source>
        <strain evidence="3">SG-18</strain>
    </source>
</reference>
<dbReference type="GO" id="GO:0005829">
    <property type="term" value="C:cytosol"/>
    <property type="evidence" value="ECO:0007669"/>
    <property type="project" value="TreeGrafter"/>
</dbReference>
<dbReference type="GO" id="GO:0033194">
    <property type="term" value="P:response to hydroperoxide"/>
    <property type="evidence" value="ECO:0007669"/>
    <property type="project" value="TreeGrafter"/>
</dbReference>